<dbReference type="InterPro" id="IPR052337">
    <property type="entry name" value="SAT4-like"/>
</dbReference>
<evidence type="ECO:0000256" key="1">
    <source>
        <dbReference type="ARBA" id="ARBA00004141"/>
    </source>
</evidence>
<protein>
    <recommendedName>
        <fullName evidence="8">Rhodopsin domain-containing protein</fullName>
    </recommendedName>
</protein>
<sequence>MADMMSVNAVPHVFKPILGFVKAELAINCVLVFLVLATVSLRVLGRINGPGLGWDDYLVIFATPLGVGMLACQGLFAPIGNGYDLPVYPELAVNIPFILELTFCMQVIYVTLLASVKASMLCFFLRVFTTPFMQRAAIICLAFVGAWLVSYLASCIFLCNPVSAQWTAQGTCGAYIPMIQSLIVTNAVGDIVIMALPMKIIWSLQTRTTDKIGITSCFALGTACVICAVFRVIYISTVDLNSNITGTMPTTVFLFTLEPNLAILCVSIPMLRPFWVRYKERTRGASKLQEYSDEQTIGSKGMKNSGQRSKNANTLTDTMNMTTWEMDDYNTQDTSKFDATGATYGDESGSEKNLTTSPQLPAKNAIAVETKWAVTRS</sequence>
<feature type="transmembrane region" description="Helical" evidence="7">
    <location>
        <begin position="25"/>
        <end position="45"/>
    </location>
</feature>
<dbReference type="GO" id="GO:0016020">
    <property type="term" value="C:membrane"/>
    <property type="evidence" value="ECO:0007669"/>
    <property type="project" value="UniProtKB-SubCell"/>
</dbReference>
<feature type="transmembrane region" description="Helical" evidence="7">
    <location>
        <begin position="57"/>
        <end position="77"/>
    </location>
</feature>
<dbReference type="Proteomes" id="UP001369815">
    <property type="component" value="Unassembled WGS sequence"/>
</dbReference>
<evidence type="ECO:0000256" key="2">
    <source>
        <dbReference type="ARBA" id="ARBA00022692"/>
    </source>
</evidence>
<evidence type="ECO:0000256" key="3">
    <source>
        <dbReference type="ARBA" id="ARBA00022989"/>
    </source>
</evidence>
<reference evidence="9 10" key="1">
    <citation type="journal article" date="2024" name="Front Chem Biol">
        <title>Unveiling the potential of Daldinia eschscholtzii MFLUCC 19-0629 through bioactivity and bioinformatics studies for enhanced sustainable agriculture production.</title>
        <authorList>
            <person name="Brooks S."/>
            <person name="Weaver J.A."/>
            <person name="Klomchit A."/>
            <person name="Alharthi S.A."/>
            <person name="Onlamun T."/>
            <person name="Nurani R."/>
            <person name="Vong T.K."/>
            <person name="Alberti F."/>
            <person name="Greco C."/>
        </authorList>
    </citation>
    <scope>NUCLEOTIDE SEQUENCE [LARGE SCALE GENOMIC DNA]</scope>
    <source>
        <strain evidence="9">MFLUCC 19-0629</strain>
    </source>
</reference>
<dbReference type="InterPro" id="IPR049326">
    <property type="entry name" value="Rhodopsin_dom_fungi"/>
</dbReference>
<evidence type="ECO:0000259" key="8">
    <source>
        <dbReference type="Pfam" id="PF20684"/>
    </source>
</evidence>
<feature type="region of interest" description="Disordered" evidence="6">
    <location>
        <begin position="337"/>
        <end position="361"/>
    </location>
</feature>
<proteinExistence type="inferred from homology"/>
<evidence type="ECO:0000256" key="4">
    <source>
        <dbReference type="ARBA" id="ARBA00023136"/>
    </source>
</evidence>
<keyword evidence="2 7" id="KW-0812">Transmembrane</keyword>
<dbReference type="Pfam" id="PF20684">
    <property type="entry name" value="Fung_rhodopsin"/>
    <property type="match status" value="1"/>
</dbReference>
<name>A0AAX6MV88_9PEZI</name>
<evidence type="ECO:0000313" key="9">
    <source>
        <dbReference type="EMBL" id="KAK6956558.1"/>
    </source>
</evidence>
<gene>
    <name evidence="9" type="ORF">Daesc_001836</name>
</gene>
<dbReference type="PANTHER" id="PTHR33048">
    <property type="entry name" value="PTH11-LIKE INTEGRAL MEMBRANE PROTEIN (AFU_ORTHOLOGUE AFUA_5G11245)"/>
    <property type="match status" value="1"/>
</dbReference>
<feature type="transmembrane region" description="Helical" evidence="7">
    <location>
        <begin position="248"/>
        <end position="271"/>
    </location>
</feature>
<evidence type="ECO:0000256" key="7">
    <source>
        <dbReference type="SAM" id="Phobius"/>
    </source>
</evidence>
<dbReference type="AlphaFoldDB" id="A0AAX6MV88"/>
<dbReference type="PANTHER" id="PTHR33048:SF161">
    <property type="entry name" value="INTEGRAL MEMBRANE PROTEIN"/>
    <property type="match status" value="1"/>
</dbReference>
<feature type="transmembrane region" description="Helical" evidence="7">
    <location>
        <begin position="175"/>
        <end position="196"/>
    </location>
</feature>
<keyword evidence="10" id="KW-1185">Reference proteome</keyword>
<comment type="caution">
    <text evidence="9">The sequence shown here is derived from an EMBL/GenBank/DDBJ whole genome shotgun (WGS) entry which is preliminary data.</text>
</comment>
<feature type="transmembrane region" description="Helical" evidence="7">
    <location>
        <begin position="217"/>
        <end position="236"/>
    </location>
</feature>
<keyword evidence="3 7" id="KW-1133">Transmembrane helix</keyword>
<feature type="transmembrane region" description="Helical" evidence="7">
    <location>
        <begin position="97"/>
        <end position="125"/>
    </location>
</feature>
<accession>A0AAX6MV88</accession>
<feature type="transmembrane region" description="Helical" evidence="7">
    <location>
        <begin position="137"/>
        <end position="163"/>
    </location>
</feature>
<evidence type="ECO:0000256" key="5">
    <source>
        <dbReference type="ARBA" id="ARBA00038359"/>
    </source>
</evidence>
<feature type="domain" description="Rhodopsin" evidence="8">
    <location>
        <begin position="42"/>
        <end position="276"/>
    </location>
</feature>
<evidence type="ECO:0000313" key="10">
    <source>
        <dbReference type="Proteomes" id="UP001369815"/>
    </source>
</evidence>
<dbReference type="EMBL" id="JBANMG010000002">
    <property type="protein sequence ID" value="KAK6956558.1"/>
    <property type="molecule type" value="Genomic_DNA"/>
</dbReference>
<organism evidence="9 10">
    <name type="scientific">Daldinia eschscholtzii</name>
    <dbReference type="NCBI Taxonomy" id="292717"/>
    <lineage>
        <taxon>Eukaryota</taxon>
        <taxon>Fungi</taxon>
        <taxon>Dikarya</taxon>
        <taxon>Ascomycota</taxon>
        <taxon>Pezizomycotina</taxon>
        <taxon>Sordariomycetes</taxon>
        <taxon>Xylariomycetidae</taxon>
        <taxon>Xylariales</taxon>
        <taxon>Hypoxylaceae</taxon>
        <taxon>Daldinia</taxon>
    </lineage>
</organism>
<comment type="subcellular location">
    <subcellularLocation>
        <location evidence="1">Membrane</location>
        <topology evidence="1">Multi-pass membrane protein</topology>
    </subcellularLocation>
</comment>
<keyword evidence="4 7" id="KW-0472">Membrane</keyword>
<comment type="similarity">
    <text evidence="5">Belongs to the SAT4 family.</text>
</comment>
<evidence type="ECO:0000256" key="6">
    <source>
        <dbReference type="SAM" id="MobiDB-lite"/>
    </source>
</evidence>